<protein>
    <submittedName>
        <fullName evidence="1">Uncharacterized protein</fullName>
    </submittedName>
</protein>
<dbReference type="VEuPathDB" id="FungiDB:VP01_665g2"/>
<organism evidence="1 2">
    <name type="scientific">Puccinia sorghi</name>
    <dbReference type="NCBI Taxonomy" id="27349"/>
    <lineage>
        <taxon>Eukaryota</taxon>
        <taxon>Fungi</taxon>
        <taxon>Dikarya</taxon>
        <taxon>Basidiomycota</taxon>
        <taxon>Pucciniomycotina</taxon>
        <taxon>Pucciniomycetes</taxon>
        <taxon>Pucciniales</taxon>
        <taxon>Pucciniaceae</taxon>
        <taxon>Puccinia</taxon>
    </lineage>
</organism>
<dbReference type="Proteomes" id="UP000037035">
    <property type="component" value="Unassembled WGS sequence"/>
</dbReference>
<gene>
    <name evidence="1" type="ORF">VP01_665g2</name>
</gene>
<dbReference type="OrthoDB" id="10415470at2759"/>
<evidence type="ECO:0000313" key="2">
    <source>
        <dbReference type="Proteomes" id="UP000037035"/>
    </source>
</evidence>
<name>A0A0L6UEZ4_9BASI</name>
<comment type="caution">
    <text evidence="1">The sequence shown here is derived from an EMBL/GenBank/DDBJ whole genome shotgun (WGS) entry which is preliminary data.</text>
</comment>
<dbReference type="EMBL" id="LAVV01012006">
    <property type="protein sequence ID" value="KNZ47129.1"/>
    <property type="molecule type" value="Genomic_DNA"/>
</dbReference>
<accession>A0A0L6UEZ4</accession>
<dbReference type="AlphaFoldDB" id="A0A0L6UEZ4"/>
<evidence type="ECO:0000313" key="1">
    <source>
        <dbReference type="EMBL" id="KNZ47129.1"/>
    </source>
</evidence>
<sequence>MEDIFTKSSLPGILATRLFNQHQILLARNPGNKTPTVWELVDQDLHDRRCNPEKFAFAELIIECNHQLWDGIKTNDIPEEDQQLPMWKEKPTQ</sequence>
<keyword evidence="2" id="KW-1185">Reference proteome</keyword>
<reference evidence="1 2" key="1">
    <citation type="submission" date="2015-08" db="EMBL/GenBank/DDBJ databases">
        <title>Next Generation Sequencing and Analysis of the Genome of Puccinia sorghi L Schw, the Causal Agent of Maize Common Rust.</title>
        <authorList>
            <person name="Rochi L."/>
            <person name="Burguener G."/>
            <person name="Darino M."/>
            <person name="Turjanski A."/>
            <person name="Kreff E."/>
            <person name="Dieguez M.J."/>
            <person name="Sacco F."/>
        </authorList>
    </citation>
    <scope>NUCLEOTIDE SEQUENCE [LARGE SCALE GENOMIC DNA]</scope>
    <source>
        <strain evidence="1 2">RO10H11247</strain>
    </source>
</reference>
<proteinExistence type="predicted"/>